<name>A0A075H2D5_9EURY</name>
<feature type="compositionally biased region" description="Acidic residues" evidence="1">
    <location>
        <begin position="123"/>
        <end position="141"/>
    </location>
</feature>
<feature type="compositionally biased region" description="Acidic residues" evidence="1">
    <location>
        <begin position="947"/>
        <end position="969"/>
    </location>
</feature>
<feature type="compositionally biased region" description="Acidic residues" evidence="1">
    <location>
        <begin position="189"/>
        <end position="225"/>
    </location>
</feature>
<dbReference type="InterPro" id="IPR001434">
    <property type="entry name" value="OmcB-like_DUF11"/>
</dbReference>
<feature type="compositionally biased region" description="Acidic residues" evidence="1">
    <location>
        <begin position="97"/>
        <end position="108"/>
    </location>
</feature>
<feature type="compositionally biased region" description="Acidic residues" evidence="1">
    <location>
        <begin position="155"/>
        <end position="175"/>
    </location>
</feature>
<evidence type="ECO:0000313" key="3">
    <source>
        <dbReference type="EMBL" id="AIF08687.1"/>
    </source>
</evidence>
<dbReference type="Pfam" id="PF01345">
    <property type="entry name" value="DUF11"/>
    <property type="match status" value="1"/>
</dbReference>
<organism evidence="3">
    <name type="scientific">uncultured marine group II/III euryarchaeote KM3_31_G10</name>
    <dbReference type="NCBI Taxonomy" id="1456433"/>
    <lineage>
        <taxon>Archaea</taxon>
        <taxon>Methanobacteriati</taxon>
        <taxon>Methanobacteriota</taxon>
        <taxon>environmental samples</taxon>
    </lineage>
</organism>
<feature type="compositionally biased region" description="Acidic residues" evidence="1">
    <location>
        <begin position="845"/>
        <end position="936"/>
    </location>
</feature>
<feature type="region of interest" description="Disordered" evidence="1">
    <location>
        <begin position="841"/>
        <end position="987"/>
    </location>
</feature>
<feature type="domain" description="DUF11" evidence="2">
    <location>
        <begin position="357"/>
        <end position="434"/>
    </location>
</feature>
<dbReference type="AlphaFoldDB" id="A0A075H2D5"/>
<evidence type="ECO:0000259" key="2">
    <source>
        <dbReference type="Pfam" id="PF01345"/>
    </source>
</evidence>
<sequence length="997" mass="106071">MTDEEQNAPPPPPPGLDAPPPPPPPGMDSAPPPPPPPGLDTPPPPPGLDAPPPPPPTDSPPPPPGMDAPPPPPDMDAAPPAPPGLDAPPPPPGLDLEAPEEASEEESADLGSTADLLGALGSLEDESDDGDDDDDGDDLLDDAAASLLDAPLEISSEDDSDDDGDGDGDAEESADELPAIDLLGPISGDSDDDADDGEGESAEAEQAEPEEEAEEVEEEVAPEPEPEYLHAGAGIREVADVDGIPGDKLHGTLHEEETSTLSAGGDVVSQSVSGQLNINNPSEKDRLWDIDIFLNGLSHTDIEEGHLPVQELDPGNDHSREYEVSGPRMLVVRERLDTKPDRGQDDSASAVCSEDAQTISIDIEVENVGPVDLHDVEVSRDIPSQLTVAEGDSHTLNQGSLTWAVGTLSPGGKRTLPLSADLVSEVIDPIDAGTTRATYRADATLSAMSITELDAFCRGFSYMDVDEDERPDNWRCQAIFENRSSFAVDLVRLQVKMAGSDDLLFDITDVEKDVLPDGRWESEVEVVPSTEKPNFNQELGFTVIPRVSHSTNGSIELEQHVITVLEAEINKSYSVDVLRSYREAGVDAEITVKNAGSSTINLMRMTDDVPGIFNHPDIEQISCSIDGKDLIRDQFRIEVREGLSLESDRVSPDGPGHTMLLTIGTKGPIGLDPGQTLTVCYPLVAPDPSPENDVVAGPLRCDFSAERYGPVATRMLGEVPIVRVIHKRRKFSTGKEVFPAGGAGRYEVLIMFQNRSDSALEDLILHDIVPEAFEIKGYSIRSDAKGNREAEMEKEASEDGTKVTWHLDVIEKDERIEVIYELVGDSGDEYKVSEAQEFHGASFGDEVDEDLPPLPVDEPEEAEDDADSDDDADSEDAGSDDSGEEDDSEDDAGDDDGDDDSDDDSGDDDGDDDSDDDSGDGDGDDSDSDEDGDDGMDAALQQITGDDSNDDSDAEADESSGDEPAPEDGGEGRTCPICSSANPPGANVCATCSFEFE</sequence>
<feature type="region of interest" description="Disordered" evidence="1">
    <location>
        <begin position="1"/>
        <end position="225"/>
    </location>
</feature>
<dbReference type="EMBL" id="KF900839">
    <property type="protein sequence ID" value="AIF08687.1"/>
    <property type="molecule type" value="Genomic_DNA"/>
</dbReference>
<accession>A0A075H2D5</accession>
<reference evidence="3" key="1">
    <citation type="journal article" date="2014" name="Genome Biol. Evol.">
        <title>Pangenome evidence for extensive interdomain horizontal transfer affecting lineage core and shell genes in uncultured planktonic thaumarchaeota and euryarchaeota.</title>
        <authorList>
            <person name="Deschamps P."/>
            <person name="Zivanovic Y."/>
            <person name="Moreira D."/>
            <person name="Rodriguez-Valera F."/>
            <person name="Lopez-Garcia P."/>
        </authorList>
    </citation>
    <scope>NUCLEOTIDE SEQUENCE</scope>
</reference>
<evidence type="ECO:0000256" key="1">
    <source>
        <dbReference type="SAM" id="MobiDB-lite"/>
    </source>
</evidence>
<feature type="compositionally biased region" description="Pro residues" evidence="1">
    <location>
        <begin position="8"/>
        <end position="93"/>
    </location>
</feature>
<protein>
    <recommendedName>
        <fullName evidence="2">DUF11 domain-containing protein</fullName>
    </recommendedName>
</protein>
<proteinExistence type="predicted"/>